<comment type="caution">
    <text evidence="1">The sequence shown here is derived from an EMBL/GenBank/DDBJ whole genome shotgun (WGS) entry which is preliminary data.</text>
</comment>
<proteinExistence type="predicted"/>
<keyword evidence="2" id="KW-1185">Reference proteome</keyword>
<evidence type="ECO:0000313" key="1">
    <source>
        <dbReference type="EMBL" id="KWX01594.1"/>
    </source>
</evidence>
<dbReference type="Proteomes" id="UP000070188">
    <property type="component" value="Unassembled WGS sequence"/>
</dbReference>
<organism evidence="1 2">
    <name type="scientific">Carbonactinospora thermoautotrophica</name>
    <dbReference type="NCBI Taxonomy" id="1469144"/>
    <lineage>
        <taxon>Bacteria</taxon>
        <taxon>Bacillati</taxon>
        <taxon>Actinomycetota</taxon>
        <taxon>Actinomycetes</taxon>
        <taxon>Kitasatosporales</taxon>
        <taxon>Carbonactinosporaceae</taxon>
        <taxon>Carbonactinospora</taxon>
    </lineage>
</organism>
<sequence>MTGVVTGVLARRESGTRPRLVGESGSLLGGSGAGWRLGFAWRQVS</sequence>
<name>A0A132MUW8_9ACTN</name>
<dbReference type="PATRIC" id="fig|1469144.10.peg.2840"/>
<dbReference type="AlphaFoldDB" id="A0A132MUW8"/>
<protein>
    <submittedName>
        <fullName evidence="1">Uncharacterized protein</fullName>
    </submittedName>
</protein>
<reference evidence="2" key="1">
    <citation type="submission" date="2015-04" db="EMBL/GenBank/DDBJ databases">
        <title>Physiological reanalysis, assessment of diazotrophy, and genome sequences of multiple isolates of Streptomyces thermoautotrophicus.</title>
        <authorList>
            <person name="MacKellar D.C."/>
            <person name="Lieber L."/>
            <person name="Norman J."/>
            <person name="Bolger A."/>
            <person name="Tobin C."/>
            <person name="Murray J.W."/>
            <person name="Chang R."/>
            <person name="Ford T."/>
            <person name="Nguyen P.Q."/>
            <person name="Woodward J."/>
            <person name="Permingeat H."/>
            <person name="Joshi N.S."/>
            <person name="Silver P.A."/>
            <person name="Usadel B."/>
            <person name="Rutherford A.W."/>
            <person name="Friesen M."/>
            <person name="Prell J."/>
        </authorList>
    </citation>
    <scope>NUCLEOTIDE SEQUENCE [LARGE SCALE GENOMIC DNA]</scope>
    <source>
        <strain evidence="2">H1</strain>
    </source>
</reference>
<gene>
    <name evidence="1" type="ORF">LI90_2626</name>
</gene>
<dbReference type="EMBL" id="LAXD01000001">
    <property type="protein sequence ID" value="KWX01594.1"/>
    <property type="molecule type" value="Genomic_DNA"/>
</dbReference>
<evidence type="ECO:0000313" key="2">
    <source>
        <dbReference type="Proteomes" id="UP000070188"/>
    </source>
</evidence>
<accession>A0A132MUW8</accession>